<evidence type="ECO:0000313" key="10">
    <source>
        <dbReference type="Proteomes" id="UP000042527"/>
    </source>
</evidence>
<dbReference type="SUPFAM" id="SSF53901">
    <property type="entry name" value="Thiolase-like"/>
    <property type="match status" value="2"/>
</dbReference>
<dbReference type="PROSITE" id="PS00099">
    <property type="entry name" value="THIOLASE_3"/>
    <property type="match status" value="1"/>
</dbReference>
<dbReference type="Proteomes" id="UP000042527">
    <property type="component" value="Unassembled WGS sequence"/>
</dbReference>
<evidence type="ECO:0000313" key="11">
    <source>
        <dbReference type="Proteomes" id="UP000323594"/>
    </source>
</evidence>
<dbReference type="InterPro" id="IPR020616">
    <property type="entry name" value="Thiolase_N"/>
</dbReference>
<protein>
    <submittedName>
        <fullName evidence="9">Acetyl-CoA C-acetyltransferase</fullName>
    </submittedName>
    <submittedName>
        <fullName evidence="8">Acetyl-CoA acetyltransferase</fullName>
        <ecNumber evidence="8">2.3.1.9</ecNumber>
    </submittedName>
</protein>
<keyword evidence="2 5" id="KW-0808">Transferase</keyword>
<dbReference type="InterPro" id="IPR020610">
    <property type="entry name" value="Thiolase_AS"/>
</dbReference>
<evidence type="ECO:0000256" key="5">
    <source>
        <dbReference type="RuleBase" id="RU003557"/>
    </source>
</evidence>
<dbReference type="NCBIfam" id="TIGR01930">
    <property type="entry name" value="AcCoA-C-Actrans"/>
    <property type="match status" value="1"/>
</dbReference>
<keyword evidence="10" id="KW-1185">Reference proteome</keyword>
<feature type="domain" description="Thiolase N-terminal" evidence="6">
    <location>
        <begin position="6"/>
        <end position="265"/>
    </location>
</feature>
<feature type="domain" description="Thiolase C-terminal" evidence="7">
    <location>
        <begin position="272"/>
        <end position="401"/>
    </location>
</feature>
<dbReference type="RefSeq" id="WP_002701261.1">
    <property type="nucleotide sequence ID" value="NZ_CDNC01000017.1"/>
</dbReference>
<dbReference type="CDD" id="cd00751">
    <property type="entry name" value="thiolase"/>
    <property type="match status" value="1"/>
</dbReference>
<dbReference type="PANTHER" id="PTHR18919">
    <property type="entry name" value="ACETYL-COA C-ACYLTRANSFERASE"/>
    <property type="match status" value="1"/>
</dbReference>
<dbReference type="PROSITE" id="PS00737">
    <property type="entry name" value="THIOLASE_2"/>
    <property type="match status" value="1"/>
</dbReference>
<dbReference type="Proteomes" id="UP000323594">
    <property type="component" value="Chromosome"/>
</dbReference>
<keyword evidence="3 5" id="KW-0012">Acyltransferase</keyword>
<reference evidence="9 11" key="3">
    <citation type="submission" date="2019-08" db="EMBL/GenBank/DDBJ databases">
        <authorList>
            <person name="Kuhnert P."/>
        </authorList>
    </citation>
    <scope>NUCLEOTIDE SEQUENCE [LARGE SCALE GENOMIC DNA]</scope>
    <source>
        <strain evidence="9 11">B36.5</strain>
    </source>
</reference>
<evidence type="ECO:0000259" key="7">
    <source>
        <dbReference type="Pfam" id="PF02803"/>
    </source>
</evidence>
<dbReference type="EC" id="2.3.1.9" evidence="8"/>
<evidence type="ECO:0000256" key="1">
    <source>
        <dbReference type="ARBA" id="ARBA00010982"/>
    </source>
</evidence>
<dbReference type="Pfam" id="PF02803">
    <property type="entry name" value="Thiolase_C"/>
    <property type="match status" value="1"/>
</dbReference>
<dbReference type="FunFam" id="3.40.47.10:FF:000010">
    <property type="entry name" value="Acetyl-CoA acetyltransferase (Thiolase)"/>
    <property type="match status" value="1"/>
</dbReference>
<evidence type="ECO:0000313" key="9">
    <source>
        <dbReference type="EMBL" id="QEJ98925.1"/>
    </source>
</evidence>
<dbReference type="Pfam" id="PF00108">
    <property type="entry name" value="Thiolase_N"/>
    <property type="match status" value="1"/>
</dbReference>
<dbReference type="PIRSF" id="PIRSF000429">
    <property type="entry name" value="Ac-CoA_Ac_transf"/>
    <property type="match status" value="1"/>
</dbReference>
<name>A0A0B7GYD1_TREPH</name>
<dbReference type="EMBL" id="CDNC01000017">
    <property type="protein sequence ID" value="CEM61965.1"/>
    <property type="molecule type" value="Genomic_DNA"/>
</dbReference>
<dbReference type="InterPro" id="IPR020617">
    <property type="entry name" value="Thiolase_C"/>
</dbReference>
<sequence length="404" mass="42744">MELRKVYLIGAKRTAIGSFLGGLSTVKPKDLGSEVVKVLLKESNVKAEDVNELICGNVLGAGLGQNIARTIALEAGIPQTVCSHATNMVCGSGLRSVMEAHMSIQTGFNDIVIAGGVESMSLAPYLVPANTRTGNKMGNWQVVDHMIYDALTDARANIHMGITAENIAEKYNITREQQDEFAYASQQKAIKAVDSGQFKDEIVPITIHGKKGDTIFDTDEHPNRTSTPEKLAKLRPAFKEGGTVTAGNASGINDGASFVLLASEEAVKKHNLKPLAEIIGIGQGGVDPLTMGLGPVPAIRNALKYAGLKLSDIDLIELNEAFAAQSLGVIHELIEEHGIKREDLLAKTNVNGGAIALGHPVGASGNRIFVTLIHEMMKSKKKIGLASLCIGGGQGVAVIIKTVD</sequence>
<dbReference type="EMBL" id="CP042817">
    <property type="protein sequence ID" value="QEJ98925.1"/>
    <property type="molecule type" value="Genomic_DNA"/>
</dbReference>
<proteinExistence type="inferred from homology"/>
<dbReference type="PANTHER" id="PTHR18919:SF107">
    <property type="entry name" value="ACETYL-COA ACETYLTRANSFERASE, CYTOSOLIC"/>
    <property type="match status" value="1"/>
</dbReference>
<comment type="similarity">
    <text evidence="1 5">Belongs to the thiolase-like superfamily. Thiolase family.</text>
</comment>
<evidence type="ECO:0000256" key="4">
    <source>
        <dbReference type="PIRSR" id="PIRSR000429-1"/>
    </source>
</evidence>
<feature type="active site" description="Acyl-thioester intermediate" evidence="4">
    <location>
        <position position="90"/>
    </location>
</feature>
<dbReference type="InterPro" id="IPR002155">
    <property type="entry name" value="Thiolase"/>
</dbReference>
<evidence type="ECO:0000259" key="6">
    <source>
        <dbReference type="Pfam" id="PF00108"/>
    </source>
</evidence>
<dbReference type="OrthoDB" id="9764892at2"/>
<dbReference type="InterPro" id="IPR020613">
    <property type="entry name" value="Thiolase_CS"/>
</dbReference>
<reference evidence="10" key="1">
    <citation type="submission" date="2015-01" db="EMBL/GenBank/DDBJ databases">
        <authorList>
            <person name="Manzoor Shahid"/>
            <person name="Zubair Saima"/>
        </authorList>
    </citation>
    <scope>NUCLEOTIDE SEQUENCE [LARGE SCALE GENOMIC DNA]</scope>
    <source>
        <strain evidence="10">V1</strain>
    </source>
</reference>
<feature type="active site" description="Proton acceptor" evidence="4">
    <location>
        <position position="389"/>
    </location>
</feature>
<dbReference type="Gene3D" id="3.40.47.10">
    <property type="match status" value="2"/>
</dbReference>
<reference evidence="8" key="2">
    <citation type="submission" date="2015-01" db="EMBL/GenBank/DDBJ databases">
        <authorList>
            <person name="Xiang T."/>
            <person name="Song Y."/>
            <person name="Huang L."/>
            <person name="Wang B."/>
            <person name="Wu P."/>
        </authorList>
    </citation>
    <scope>NUCLEOTIDE SEQUENCE [LARGE SCALE GENOMIC DNA]</scope>
    <source>
        <strain evidence="8">V1</strain>
    </source>
</reference>
<organism evidence="8 10">
    <name type="scientific">Treponema phagedenis</name>
    <dbReference type="NCBI Taxonomy" id="162"/>
    <lineage>
        <taxon>Bacteria</taxon>
        <taxon>Pseudomonadati</taxon>
        <taxon>Spirochaetota</taxon>
        <taxon>Spirochaetia</taxon>
        <taxon>Spirochaetales</taxon>
        <taxon>Treponemataceae</taxon>
        <taxon>Treponema</taxon>
    </lineage>
</organism>
<accession>A0A0B7GYD1</accession>
<evidence type="ECO:0000256" key="3">
    <source>
        <dbReference type="ARBA" id="ARBA00023315"/>
    </source>
</evidence>
<dbReference type="AlphaFoldDB" id="A0A0B7GYD1"/>
<dbReference type="GO" id="GO:0003985">
    <property type="term" value="F:acetyl-CoA C-acetyltransferase activity"/>
    <property type="evidence" value="ECO:0007669"/>
    <property type="project" value="UniProtKB-EC"/>
</dbReference>
<feature type="active site" description="Proton acceptor" evidence="4">
    <location>
        <position position="359"/>
    </location>
</feature>
<evidence type="ECO:0000256" key="2">
    <source>
        <dbReference type="ARBA" id="ARBA00022679"/>
    </source>
</evidence>
<dbReference type="GeneID" id="57754135"/>
<evidence type="ECO:0000313" key="8">
    <source>
        <dbReference type="EMBL" id="CEM61965.1"/>
    </source>
</evidence>
<dbReference type="InterPro" id="IPR016039">
    <property type="entry name" value="Thiolase-like"/>
</dbReference>
<gene>
    <name evidence="8" type="primary">atoB</name>
    <name evidence="9" type="ORF">FUT82_13580</name>
    <name evidence="8" type="ORF">TPHV1_240015</name>
</gene>